<feature type="domain" description="Immunity protein Imm5" evidence="1">
    <location>
        <begin position="21"/>
        <end position="198"/>
    </location>
</feature>
<evidence type="ECO:0000259" key="1">
    <source>
        <dbReference type="Pfam" id="PF14423"/>
    </source>
</evidence>
<dbReference type="EMBL" id="MSGO01000059">
    <property type="protein sequence ID" value="OLL13832.1"/>
    <property type="molecule type" value="Genomic_DNA"/>
</dbReference>
<dbReference type="AlphaFoldDB" id="A0A1Q8HYA5"/>
<dbReference type="Pfam" id="PF14423">
    <property type="entry name" value="Imm5"/>
    <property type="match status" value="1"/>
</dbReference>
<evidence type="ECO:0000313" key="3">
    <source>
        <dbReference type="Proteomes" id="UP000185736"/>
    </source>
</evidence>
<dbReference type="InterPro" id="IPR025675">
    <property type="entry name" value="Imm5"/>
</dbReference>
<name>A0A1Q8HYA5_9ACTO</name>
<proteinExistence type="predicted"/>
<dbReference type="RefSeq" id="WP_075250187.1">
    <property type="nucleotide sequence ID" value="NZ_MSGO01000059.1"/>
</dbReference>
<reference evidence="2 3" key="1">
    <citation type="submission" date="2016-12" db="EMBL/GenBank/DDBJ databases">
        <title>Genomic comparison of strains in the 'Actinomyces naeslundii' group.</title>
        <authorList>
            <person name="Mughal S.R."/>
            <person name="Do T."/>
            <person name="Gilbert S.C."/>
            <person name="Witherden E.A."/>
            <person name="Didelot X."/>
            <person name="Beighton D."/>
        </authorList>
    </citation>
    <scope>NUCLEOTIDE SEQUENCE [LARGE SCALE GENOMIC DNA]</scope>
    <source>
        <strain evidence="2 3">S64C</strain>
    </source>
</reference>
<accession>A0A1Q8HYA5</accession>
<protein>
    <submittedName>
        <fullName evidence="2">Immunity protein</fullName>
    </submittedName>
</protein>
<dbReference type="Proteomes" id="UP000185736">
    <property type="component" value="Unassembled WGS sequence"/>
</dbReference>
<organism evidence="2 3">
    <name type="scientific">Actinomyces oris</name>
    <dbReference type="NCBI Taxonomy" id="544580"/>
    <lineage>
        <taxon>Bacteria</taxon>
        <taxon>Bacillati</taxon>
        <taxon>Actinomycetota</taxon>
        <taxon>Actinomycetes</taxon>
        <taxon>Actinomycetales</taxon>
        <taxon>Actinomycetaceae</taxon>
        <taxon>Actinomyces</taxon>
    </lineage>
</organism>
<comment type="caution">
    <text evidence="2">The sequence shown here is derived from an EMBL/GenBank/DDBJ whole genome shotgun (WGS) entry which is preliminary data.</text>
</comment>
<evidence type="ECO:0000313" key="2">
    <source>
        <dbReference type="EMBL" id="OLL13832.1"/>
    </source>
</evidence>
<sequence length="204" mass="22632">MGAVRVEVETARGELVDAGNVKGILSLPARTRIWRAMLDPQDAERSYRCRTELKMACLRRVLPLWERAFPGDDRVQEMLNLTQGLINASQDPDDAEMTSDEFLADVYDEIEDFDAITQPAAFVANGAVSLVGSALDRSLDFDVVGDIQDDDELLPDSLETSYCCASAAAGALNWQPLEDTDVDARRAFWLWYLDEAVPTVLEAQ</sequence>
<gene>
    <name evidence="2" type="ORF">BKH32_11720</name>
</gene>